<dbReference type="SUPFAM" id="SSF55060">
    <property type="entry name" value="GHMP Kinase, C-terminal domain"/>
    <property type="match status" value="1"/>
</dbReference>
<feature type="domain" description="GHMP kinase C-terminal" evidence="15">
    <location>
        <begin position="207"/>
        <end position="280"/>
    </location>
</feature>
<evidence type="ECO:0000256" key="7">
    <source>
        <dbReference type="ARBA" id="ARBA00022697"/>
    </source>
</evidence>
<dbReference type="Gene3D" id="3.30.230.10">
    <property type="match status" value="1"/>
</dbReference>
<dbReference type="InterPro" id="IPR006204">
    <property type="entry name" value="GHMP_kinase_N_dom"/>
</dbReference>
<dbReference type="UniPathway" id="UPA00050">
    <property type="reaction ID" value="UER00064"/>
</dbReference>
<accession>A0A165YNF2</accession>
<accession>A0A161WYZ4</accession>
<evidence type="ECO:0000256" key="5">
    <source>
        <dbReference type="ARBA" id="ARBA00022605"/>
    </source>
</evidence>
<dbReference type="AlphaFoldDB" id="A0A165YNF2"/>
<dbReference type="STRING" id="33936.AZI98_04405"/>
<dbReference type="InterPro" id="IPR014721">
    <property type="entry name" value="Ribsml_uS5_D2-typ_fold_subgr"/>
</dbReference>
<keyword evidence="6 13" id="KW-0808">Transferase</keyword>
<evidence type="ECO:0000256" key="13">
    <source>
        <dbReference type="HAMAP-Rule" id="MF_00384"/>
    </source>
</evidence>
<keyword evidence="8 13" id="KW-0547">Nucleotide-binding</keyword>
<dbReference type="SUPFAM" id="SSF54211">
    <property type="entry name" value="Ribosomal protein S5 domain 2-like"/>
    <property type="match status" value="1"/>
</dbReference>
<dbReference type="InterPro" id="IPR036554">
    <property type="entry name" value="GHMP_kinase_C_sf"/>
</dbReference>
<keyword evidence="9 13" id="KW-0418">Kinase</keyword>
<dbReference type="GO" id="GO:0005737">
    <property type="term" value="C:cytoplasm"/>
    <property type="evidence" value="ECO:0007669"/>
    <property type="project" value="UniProtKB-SubCell"/>
</dbReference>
<evidence type="ECO:0000256" key="2">
    <source>
        <dbReference type="ARBA" id="ARBA00007370"/>
    </source>
</evidence>
<dbReference type="Proteomes" id="UP000076476">
    <property type="component" value="Unassembled WGS sequence"/>
</dbReference>
<dbReference type="KEGG" id="apak:AP3564_09070"/>
<dbReference type="Proteomes" id="UP000214606">
    <property type="component" value="Chromosome"/>
</dbReference>
<comment type="subcellular location">
    <subcellularLocation>
        <location evidence="13">Cytoplasm</location>
    </subcellularLocation>
</comment>
<dbReference type="PROSITE" id="PS00627">
    <property type="entry name" value="GHMP_KINASES_ATP"/>
    <property type="match status" value="1"/>
</dbReference>
<gene>
    <name evidence="13" type="primary">thrB</name>
    <name evidence="16" type="ORF">AP3564_09070</name>
    <name evidence="17" type="ORF">AZI98_04405</name>
</gene>
<dbReference type="OrthoDB" id="9769912at2"/>
<keyword evidence="18" id="KW-1185">Reference proteome</keyword>
<dbReference type="InterPro" id="IPR006203">
    <property type="entry name" value="GHMP_knse_ATP-bd_CS"/>
</dbReference>
<dbReference type="InterPro" id="IPR013750">
    <property type="entry name" value="GHMP_kinase_C_dom"/>
</dbReference>
<name>A0A165YNF2_9BACI</name>
<feature type="domain" description="GHMP kinase N-terminal" evidence="14">
    <location>
        <begin position="61"/>
        <end position="143"/>
    </location>
</feature>
<sequence length="306" mass="33525">MKEGDMLKIQVPGSTANLGPGFDSVGLALNRYLTLAVTFAENWTFKPVSEEVANVPEGKENLIYKVASKLAEKHSVNLPACYVEISSDIPMTRGLGSSAAAIAAGIELCDRVCKLNLSDEEKIHFASKFEGHPDNAGASIVGGLVVGYLTDDHTYFVKVDNLDVDIIAVIPPYYLYTKDSRGVLPKTFKFQQSVKASAISNVLVGSIMNNNWELAGQMMEMDIFHQPYRESLVPELSAVRKIGKEHGVYGTVLSGAGPTILCFAPKGMRHSLRPKLKEAFPHCEVTQLEIDYEGTKSWFTHIESLI</sequence>
<evidence type="ECO:0000256" key="4">
    <source>
        <dbReference type="ARBA" id="ARBA00017858"/>
    </source>
</evidence>
<dbReference type="EMBL" id="CP017703">
    <property type="protein sequence ID" value="ASS90363.1"/>
    <property type="molecule type" value="Genomic_DNA"/>
</dbReference>
<dbReference type="RefSeq" id="WP_063387081.1">
    <property type="nucleotide sequence ID" value="NZ_CP017703.1"/>
</dbReference>
<comment type="pathway">
    <text evidence="1 13">Amino-acid biosynthesis; L-threonine biosynthesis; L-threonine from L-aspartate: step 4/5.</text>
</comment>
<dbReference type="InterPro" id="IPR000870">
    <property type="entry name" value="Homoserine_kinase"/>
</dbReference>
<dbReference type="InterPro" id="IPR020568">
    <property type="entry name" value="Ribosomal_Su5_D2-typ_SF"/>
</dbReference>
<dbReference type="GO" id="GO:0005524">
    <property type="term" value="F:ATP binding"/>
    <property type="evidence" value="ECO:0007669"/>
    <property type="project" value="UniProtKB-UniRule"/>
</dbReference>
<dbReference type="EC" id="2.7.1.39" evidence="3 13"/>
<dbReference type="HAMAP" id="MF_00384">
    <property type="entry name" value="Homoser_kinase"/>
    <property type="match status" value="1"/>
</dbReference>
<comment type="similarity">
    <text evidence="2 13">Belongs to the GHMP kinase family. Homoserine kinase subfamily.</text>
</comment>
<dbReference type="Pfam" id="PF00288">
    <property type="entry name" value="GHMP_kinases_N"/>
    <property type="match status" value="1"/>
</dbReference>
<evidence type="ECO:0000313" key="17">
    <source>
        <dbReference type="EMBL" id="KZN97278.1"/>
    </source>
</evidence>
<dbReference type="PIRSF" id="PIRSF000676">
    <property type="entry name" value="Homoser_kin"/>
    <property type="match status" value="1"/>
</dbReference>
<evidence type="ECO:0000256" key="11">
    <source>
        <dbReference type="ARBA" id="ARBA00049375"/>
    </source>
</evidence>
<reference evidence="17 18" key="1">
    <citation type="submission" date="2016-04" db="EMBL/GenBank/DDBJ databases">
        <title>Draft genome sequence of Aeribacillus pallidus 8m3 from petroleum reservoir.</title>
        <authorList>
            <person name="Poltaraus A.B."/>
            <person name="Nazina T.N."/>
            <person name="Tourova T.P."/>
            <person name="Malakho S.M."/>
            <person name="Korshunova A.V."/>
            <person name="Sokolova D.S."/>
        </authorList>
    </citation>
    <scope>NUCLEOTIDE SEQUENCE [LARGE SCALE GENOMIC DNA]</scope>
    <source>
        <strain evidence="17 18">8m3</strain>
    </source>
</reference>
<protein>
    <recommendedName>
        <fullName evidence="4 13">Homoserine kinase</fullName>
        <shortName evidence="13">HK</shortName>
        <shortName evidence="13">HSK</shortName>
        <ecNumber evidence="3 13">2.7.1.39</ecNumber>
    </recommendedName>
</protein>
<keyword evidence="13" id="KW-0963">Cytoplasm</keyword>
<evidence type="ECO:0000313" key="19">
    <source>
        <dbReference type="Proteomes" id="UP000214606"/>
    </source>
</evidence>
<keyword evidence="5 13" id="KW-0028">Amino-acid biosynthesis</keyword>
<comment type="function">
    <text evidence="12 13">Catalyzes the ATP-dependent phosphorylation of L-homoserine to L-homoserine phosphate.</text>
</comment>
<comment type="catalytic activity">
    <reaction evidence="11 13">
        <text>L-homoserine + ATP = O-phospho-L-homoserine + ADP + H(+)</text>
        <dbReference type="Rhea" id="RHEA:13985"/>
        <dbReference type="ChEBI" id="CHEBI:15378"/>
        <dbReference type="ChEBI" id="CHEBI:30616"/>
        <dbReference type="ChEBI" id="CHEBI:57476"/>
        <dbReference type="ChEBI" id="CHEBI:57590"/>
        <dbReference type="ChEBI" id="CHEBI:456216"/>
        <dbReference type="EC" id="2.7.1.39"/>
    </reaction>
</comment>
<organism evidence="17 18">
    <name type="scientific">Aeribacillus pallidus</name>
    <dbReference type="NCBI Taxonomy" id="33936"/>
    <lineage>
        <taxon>Bacteria</taxon>
        <taxon>Bacillati</taxon>
        <taxon>Bacillota</taxon>
        <taxon>Bacilli</taxon>
        <taxon>Bacillales</taxon>
        <taxon>Bacillaceae</taxon>
        <taxon>Aeribacillus</taxon>
    </lineage>
</organism>
<evidence type="ECO:0000256" key="3">
    <source>
        <dbReference type="ARBA" id="ARBA00012078"/>
    </source>
</evidence>
<dbReference type="Gene3D" id="3.30.70.890">
    <property type="entry name" value="GHMP kinase, C-terminal domain"/>
    <property type="match status" value="1"/>
</dbReference>
<proteinExistence type="inferred from homology"/>
<evidence type="ECO:0000259" key="15">
    <source>
        <dbReference type="Pfam" id="PF08544"/>
    </source>
</evidence>
<keyword evidence="7 13" id="KW-0791">Threonine biosynthesis</keyword>
<dbReference type="EMBL" id="LWBR01000012">
    <property type="protein sequence ID" value="KZN97278.1"/>
    <property type="molecule type" value="Genomic_DNA"/>
</dbReference>
<dbReference type="GO" id="GO:0009088">
    <property type="term" value="P:threonine biosynthetic process"/>
    <property type="evidence" value="ECO:0007669"/>
    <property type="project" value="UniProtKB-UniRule"/>
</dbReference>
<dbReference type="NCBIfam" id="TIGR00191">
    <property type="entry name" value="thrB"/>
    <property type="match status" value="1"/>
</dbReference>
<keyword evidence="10 13" id="KW-0067">ATP-binding</keyword>
<evidence type="ECO:0000256" key="9">
    <source>
        <dbReference type="ARBA" id="ARBA00022777"/>
    </source>
</evidence>
<evidence type="ECO:0000256" key="6">
    <source>
        <dbReference type="ARBA" id="ARBA00022679"/>
    </source>
</evidence>
<reference evidence="16 19" key="2">
    <citation type="submission" date="2016-10" db="EMBL/GenBank/DDBJ databases">
        <title>The whole genome sequencing and assembly of Aeribacillus pallidus KCTC3564 strain.</title>
        <authorList>
            <person name="Lee Y.-J."/>
            <person name="Park M.-K."/>
            <person name="Yi H."/>
            <person name="Bahn Y.-S."/>
            <person name="Kim J.F."/>
            <person name="Lee D.-W."/>
        </authorList>
    </citation>
    <scope>NUCLEOTIDE SEQUENCE [LARGE SCALE GENOMIC DNA]</scope>
    <source>
        <strain evidence="16 19">KCTC3564</strain>
    </source>
</reference>
<evidence type="ECO:0000313" key="16">
    <source>
        <dbReference type="EMBL" id="ASS90363.1"/>
    </source>
</evidence>
<dbReference type="GO" id="GO:0004413">
    <property type="term" value="F:homoserine kinase activity"/>
    <property type="evidence" value="ECO:0007669"/>
    <property type="project" value="UniProtKB-UniRule"/>
</dbReference>
<evidence type="ECO:0000313" key="18">
    <source>
        <dbReference type="Proteomes" id="UP000076476"/>
    </source>
</evidence>
<evidence type="ECO:0000256" key="1">
    <source>
        <dbReference type="ARBA" id="ARBA00005015"/>
    </source>
</evidence>
<dbReference type="PRINTS" id="PR00958">
    <property type="entry name" value="HOMSERKINASE"/>
</dbReference>
<dbReference type="Pfam" id="PF08544">
    <property type="entry name" value="GHMP_kinases_C"/>
    <property type="match status" value="1"/>
</dbReference>
<dbReference type="PANTHER" id="PTHR20861">
    <property type="entry name" value="HOMOSERINE/4-DIPHOSPHOCYTIDYL-2-C-METHYL-D-ERYTHRITOL KINASE"/>
    <property type="match status" value="1"/>
</dbReference>
<evidence type="ECO:0000256" key="10">
    <source>
        <dbReference type="ARBA" id="ARBA00022840"/>
    </source>
</evidence>
<evidence type="ECO:0000259" key="14">
    <source>
        <dbReference type="Pfam" id="PF00288"/>
    </source>
</evidence>
<feature type="binding site" evidence="13">
    <location>
        <begin position="90"/>
        <end position="100"/>
    </location>
    <ligand>
        <name>ATP</name>
        <dbReference type="ChEBI" id="CHEBI:30616"/>
    </ligand>
</feature>
<evidence type="ECO:0000256" key="8">
    <source>
        <dbReference type="ARBA" id="ARBA00022741"/>
    </source>
</evidence>
<evidence type="ECO:0000256" key="12">
    <source>
        <dbReference type="ARBA" id="ARBA00049954"/>
    </source>
</evidence>
<dbReference type="PANTHER" id="PTHR20861:SF1">
    <property type="entry name" value="HOMOSERINE KINASE"/>
    <property type="match status" value="1"/>
</dbReference>